<dbReference type="EMBL" id="MU155667">
    <property type="protein sequence ID" value="KAF9471538.1"/>
    <property type="molecule type" value="Genomic_DNA"/>
</dbReference>
<gene>
    <name evidence="2" type="ORF">BDN70DRAFT_901275</name>
</gene>
<keyword evidence="1" id="KW-1133">Transmembrane helix</keyword>
<dbReference type="AlphaFoldDB" id="A0A9P5YMA5"/>
<proteinExistence type="predicted"/>
<evidence type="ECO:0000313" key="3">
    <source>
        <dbReference type="Proteomes" id="UP000807469"/>
    </source>
</evidence>
<feature type="transmembrane region" description="Helical" evidence="1">
    <location>
        <begin position="134"/>
        <end position="159"/>
    </location>
</feature>
<evidence type="ECO:0000256" key="1">
    <source>
        <dbReference type="SAM" id="Phobius"/>
    </source>
</evidence>
<reference evidence="2" key="1">
    <citation type="submission" date="2020-11" db="EMBL/GenBank/DDBJ databases">
        <authorList>
            <consortium name="DOE Joint Genome Institute"/>
            <person name="Ahrendt S."/>
            <person name="Riley R."/>
            <person name="Andreopoulos W."/>
            <person name="Labutti K."/>
            <person name="Pangilinan J."/>
            <person name="Ruiz-Duenas F.J."/>
            <person name="Barrasa J.M."/>
            <person name="Sanchez-Garcia M."/>
            <person name="Camarero S."/>
            <person name="Miyauchi S."/>
            <person name="Serrano A."/>
            <person name="Linde D."/>
            <person name="Babiker R."/>
            <person name="Drula E."/>
            <person name="Ayuso-Fernandez I."/>
            <person name="Pacheco R."/>
            <person name="Padilla G."/>
            <person name="Ferreira P."/>
            <person name="Barriuso J."/>
            <person name="Kellner H."/>
            <person name="Castanera R."/>
            <person name="Alfaro M."/>
            <person name="Ramirez L."/>
            <person name="Pisabarro A.G."/>
            <person name="Kuo A."/>
            <person name="Tritt A."/>
            <person name="Lipzen A."/>
            <person name="He G."/>
            <person name="Yan M."/>
            <person name="Ng V."/>
            <person name="Cullen D."/>
            <person name="Martin F."/>
            <person name="Rosso M.-N."/>
            <person name="Henrissat B."/>
            <person name="Hibbett D."/>
            <person name="Martinez A.T."/>
            <person name="Grigoriev I.V."/>
        </authorList>
    </citation>
    <scope>NUCLEOTIDE SEQUENCE</scope>
    <source>
        <strain evidence="2">CIRM-BRFM 674</strain>
    </source>
</reference>
<sequence length="219" mass="25074">MLTLSSITRMVFVQFGAHALGTPVFQTPFTRALHTQNNLMQTRIDYMATVRTRKAPWTFCLGAEVLAKDTEGVEFLATFEVAEMMVYNDQTVYTGYYVRRGVDRVLIFVSIRRLQSLQGCPERKKNNSSGQHSMLLFLGAFILVWYIPPYIHVSIAFVYEMYFYNMAARRVRKAPRVFCPEAQVFAKDARGTLFLATFELAETMSPCLHSMSETNISLD</sequence>
<name>A0A9P5YMA5_9AGAR</name>
<comment type="caution">
    <text evidence="2">The sequence shown here is derived from an EMBL/GenBank/DDBJ whole genome shotgun (WGS) entry which is preliminary data.</text>
</comment>
<organism evidence="2 3">
    <name type="scientific">Pholiota conissans</name>
    <dbReference type="NCBI Taxonomy" id="109636"/>
    <lineage>
        <taxon>Eukaryota</taxon>
        <taxon>Fungi</taxon>
        <taxon>Dikarya</taxon>
        <taxon>Basidiomycota</taxon>
        <taxon>Agaricomycotina</taxon>
        <taxon>Agaricomycetes</taxon>
        <taxon>Agaricomycetidae</taxon>
        <taxon>Agaricales</taxon>
        <taxon>Agaricineae</taxon>
        <taxon>Strophariaceae</taxon>
        <taxon>Pholiota</taxon>
    </lineage>
</organism>
<keyword evidence="3" id="KW-1185">Reference proteome</keyword>
<protein>
    <submittedName>
        <fullName evidence="2">Uncharacterized protein</fullName>
    </submittedName>
</protein>
<keyword evidence="1" id="KW-0812">Transmembrane</keyword>
<keyword evidence="1" id="KW-0472">Membrane</keyword>
<accession>A0A9P5YMA5</accession>
<evidence type="ECO:0000313" key="2">
    <source>
        <dbReference type="EMBL" id="KAF9471538.1"/>
    </source>
</evidence>
<dbReference type="Proteomes" id="UP000807469">
    <property type="component" value="Unassembled WGS sequence"/>
</dbReference>